<proteinExistence type="predicted"/>
<keyword evidence="3" id="KW-1185">Reference proteome</keyword>
<dbReference type="Pfam" id="PF15008">
    <property type="entry name" value="DUF4518"/>
    <property type="match status" value="1"/>
</dbReference>
<dbReference type="Proteomes" id="UP000708208">
    <property type="component" value="Unassembled WGS sequence"/>
</dbReference>
<sequence length="332" mass="36868">MGGKSGSWKDNFTDPESLGMSELLRQLPEEEIMGLVKTTTGGLISAVDINEAVSVIINFSDGVALLNRKRMKKDYLIKYLLSKGLRFSIQADKTKLCHLVLKLWGRVSGKELQFNEYSERTEGIPGKPNATDSSKTNESQENSEQFSSQSSSSLVSSGSAYDTDMAADSDEEYQTPEEIQTGQNLAFQFAEWFYARLNKLDDFTSIHFWNDCNFRLQFVTNQNFNETNIQHDGSQVCNLLRSLVADHCCYFNPNTLNGVGIRGILNPHGLAQVMVCGTVHKGTAAVGVFEQVFGLMKDPTMDNNFKIKFSVLKMREQSALQASGDCNSVVAT</sequence>
<accession>A0A8J2NX02</accession>
<organism evidence="2 3">
    <name type="scientific">Allacma fusca</name>
    <dbReference type="NCBI Taxonomy" id="39272"/>
    <lineage>
        <taxon>Eukaryota</taxon>
        <taxon>Metazoa</taxon>
        <taxon>Ecdysozoa</taxon>
        <taxon>Arthropoda</taxon>
        <taxon>Hexapoda</taxon>
        <taxon>Collembola</taxon>
        <taxon>Symphypleona</taxon>
        <taxon>Sminthuridae</taxon>
        <taxon>Allacma</taxon>
    </lineage>
</organism>
<evidence type="ECO:0008006" key="4">
    <source>
        <dbReference type="Google" id="ProtNLM"/>
    </source>
</evidence>
<dbReference type="PANTHER" id="PTHR21084">
    <property type="entry name" value="DENSE INCISORS"/>
    <property type="match status" value="1"/>
</dbReference>
<dbReference type="EMBL" id="CAJVCH010081477">
    <property type="protein sequence ID" value="CAG7721667.1"/>
    <property type="molecule type" value="Genomic_DNA"/>
</dbReference>
<protein>
    <recommendedName>
        <fullName evidence="4">NTF2 domain-containing protein</fullName>
    </recommendedName>
</protein>
<gene>
    <name evidence="2" type="ORF">AFUS01_LOCUS10864</name>
</gene>
<dbReference type="PANTHER" id="PTHR21084:SF1">
    <property type="entry name" value="DENSE INCISORS"/>
    <property type="match status" value="1"/>
</dbReference>
<feature type="compositionally biased region" description="Low complexity" evidence="1">
    <location>
        <begin position="139"/>
        <end position="159"/>
    </location>
</feature>
<evidence type="ECO:0000313" key="2">
    <source>
        <dbReference type="EMBL" id="CAG7721667.1"/>
    </source>
</evidence>
<evidence type="ECO:0000256" key="1">
    <source>
        <dbReference type="SAM" id="MobiDB-lite"/>
    </source>
</evidence>
<name>A0A8J2NX02_9HEXA</name>
<comment type="caution">
    <text evidence="2">The sequence shown here is derived from an EMBL/GenBank/DDBJ whole genome shotgun (WGS) entry which is preliminary data.</text>
</comment>
<feature type="region of interest" description="Disordered" evidence="1">
    <location>
        <begin position="118"/>
        <end position="160"/>
    </location>
</feature>
<dbReference type="AlphaFoldDB" id="A0A8J2NX02"/>
<reference evidence="2" key="1">
    <citation type="submission" date="2021-06" db="EMBL/GenBank/DDBJ databases">
        <authorList>
            <person name="Hodson N. C."/>
            <person name="Mongue J. A."/>
            <person name="Jaron S. K."/>
        </authorList>
    </citation>
    <scope>NUCLEOTIDE SEQUENCE</scope>
</reference>
<dbReference type="InterPro" id="IPR026698">
    <property type="entry name" value="UPF_C3orf38"/>
</dbReference>
<evidence type="ECO:0000313" key="3">
    <source>
        <dbReference type="Proteomes" id="UP000708208"/>
    </source>
</evidence>
<dbReference type="OrthoDB" id="6407068at2759"/>